<proteinExistence type="predicted"/>
<keyword evidence="4" id="KW-1185">Reference proteome</keyword>
<dbReference type="AlphaFoldDB" id="A0A4R4SQ11"/>
<feature type="region of interest" description="Disordered" evidence="1">
    <location>
        <begin position="1"/>
        <end position="52"/>
    </location>
</feature>
<reference evidence="3 4" key="1">
    <citation type="submission" date="2019-03" db="EMBL/GenBank/DDBJ databases">
        <title>Draft genome sequences of novel Actinobacteria.</title>
        <authorList>
            <person name="Sahin N."/>
            <person name="Ay H."/>
            <person name="Saygin H."/>
        </authorList>
    </citation>
    <scope>NUCLEOTIDE SEQUENCE [LARGE SCALE GENOMIC DNA]</scope>
    <source>
        <strain evidence="3 4">DSM 41900</strain>
    </source>
</reference>
<evidence type="ECO:0000313" key="3">
    <source>
        <dbReference type="EMBL" id="TDC65988.1"/>
    </source>
</evidence>
<sequence length="108" mass="11619">MGPPPGPADAQVPEVRPEHAGERADHAEDQLGRTHTLQATERADNRTRGPCRSVVPVRESRNVAGPALIGPDRAWATFVASLSLGCEVHRLALGRDREAVVRTLGKTK</sequence>
<dbReference type="OrthoDB" id="4562195at2"/>
<gene>
    <name evidence="3" type="ORF">E1283_30170</name>
</gene>
<dbReference type="Proteomes" id="UP000295345">
    <property type="component" value="Unassembled WGS sequence"/>
</dbReference>
<dbReference type="EMBL" id="SMKI01000465">
    <property type="protein sequence ID" value="TDC65988.1"/>
    <property type="molecule type" value="Genomic_DNA"/>
</dbReference>
<evidence type="ECO:0000256" key="1">
    <source>
        <dbReference type="SAM" id="MobiDB-lite"/>
    </source>
</evidence>
<dbReference type="InterPro" id="IPR007278">
    <property type="entry name" value="DUF397"/>
</dbReference>
<comment type="caution">
    <text evidence="3">The sequence shown here is derived from an EMBL/GenBank/DDBJ whole genome shotgun (WGS) entry which is preliminary data.</text>
</comment>
<evidence type="ECO:0000259" key="2">
    <source>
        <dbReference type="Pfam" id="PF04149"/>
    </source>
</evidence>
<feature type="domain" description="DUF397" evidence="2">
    <location>
        <begin position="48"/>
        <end position="82"/>
    </location>
</feature>
<evidence type="ECO:0000313" key="4">
    <source>
        <dbReference type="Proteomes" id="UP000295345"/>
    </source>
</evidence>
<protein>
    <submittedName>
        <fullName evidence="3">DUF397 domain-containing protein</fullName>
    </submittedName>
</protein>
<accession>A0A4R4SQ11</accession>
<organism evidence="3 4">
    <name type="scientific">Streptomyces hainanensis</name>
    <dbReference type="NCBI Taxonomy" id="402648"/>
    <lineage>
        <taxon>Bacteria</taxon>
        <taxon>Bacillati</taxon>
        <taxon>Actinomycetota</taxon>
        <taxon>Actinomycetes</taxon>
        <taxon>Kitasatosporales</taxon>
        <taxon>Streptomycetaceae</taxon>
        <taxon>Streptomyces</taxon>
    </lineage>
</organism>
<feature type="compositionally biased region" description="Basic and acidic residues" evidence="1">
    <location>
        <begin position="15"/>
        <end position="32"/>
    </location>
</feature>
<dbReference type="Pfam" id="PF04149">
    <property type="entry name" value="DUF397"/>
    <property type="match status" value="1"/>
</dbReference>
<name>A0A4R4SQ11_9ACTN</name>